<feature type="region of interest" description="Disordered" evidence="9">
    <location>
        <begin position="1"/>
        <end position="105"/>
    </location>
</feature>
<feature type="domain" description="Major facilitator superfamily (MFS) profile" evidence="11">
    <location>
        <begin position="116"/>
        <end position="500"/>
    </location>
</feature>
<keyword evidence="5" id="KW-0762">Sugar transport</keyword>
<dbReference type="CDD" id="cd17471">
    <property type="entry name" value="MFS_Set"/>
    <property type="match status" value="1"/>
</dbReference>
<feature type="compositionally biased region" description="Pro residues" evidence="9">
    <location>
        <begin position="61"/>
        <end position="83"/>
    </location>
</feature>
<dbReference type="RefSeq" id="WP_156206331.1">
    <property type="nucleotide sequence ID" value="NZ_WHPN01000283.1"/>
</dbReference>
<evidence type="ECO:0000256" key="8">
    <source>
        <dbReference type="ARBA" id="ARBA00023136"/>
    </source>
</evidence>
<evidence type="ECO:0000256" key="2">
    <source>
        <dbReference type="ARBA" id="ARBA00006523"/>
    </source>
</evidence>
<dbReference type="Gene3D" id="1.20.1250.20">
    <property type="entry name" value="MFS general substrate transporter like domains"/>
    <property type="match status" value="2"/>
</dbReference>
<feature type="transmembrane region" description="Helical" evidence="10">
    <location>
        <begin position="188"/>
        <end position="207"/>
    </location>
</feature>
<feature type="transmembrane region" description="Helical" evidence="10">
    <location>
        <begin position="413"/>
        <end position="435"/>
    </location>
</feature>
<keyword evidence="8 10" id="KW-0472">Membrane</keyword>
<dbReference type="EMBL" id="WHPN01000283">
    <property type="protein sequence ID" value="KAF4408199.1"/>
    <property type="molecule type" value="Genomic_DNA"/>
</dbReference>
<dbReference type="PROSITE" id="PS50850">
    <property type="entry name" value="MFS"/>
    <property type="match status" value="1"/>
</dbReference>
<keyword evidence="3" id="KW-0813">Transport</keyword>
<protein>
    <submittedName>
        <fullName evidence="12">MFS transporter</fullName>
    </submittedName>
</protein>
<name>A0ABQ7FKP9_9ACTN</name>
<evidence type="ECO:0000313" key="13">
    <source>
        <dbReference type="Proteomes" id="UP000621266"/>
    </source>
</evidence>
<reference evidence="12 13" key="1">
    <citation type="submission" date="2019-10" db="EMBL/GenBank/DDBJ databases">
        <title>Streptomyces tenebrisbrunneis sp.nov., an endogenous actinomycete isolated from of Lycium ruthenicum.</title>
        <authorList>
            <person name="Ma L."/>
        </authorList>
    </citation>
    <scope>NUCLEOTIDE SEQUENCE [LARGE SCALE GENOMIC DNA]</scope>
    <source>
        <strain evidence="12 13">TRM 66187</strain>
    </source>
</reference>
<evidence type="ECO:0000313" key="12">
    <source>
        <dbReference type="EMBL" id="KAF4408199.1"/>
    </source>
</evidence>
<feature type="transmembrane region" description="Helical" evidence="10">
    <location>
        <begin position="447"/>
        <end position="471"/>
    </location>
</feature>
<evidence type="ECO:0000256" key="9">
    <source>
        <dbReference type="SAM" id="MobiDB-lite"/>
    </source>
</evidence>
<feature type="transmembrane region" description="Helical" evidence="10">
    <location>
        <begin position="255"/>
        <end position="273"/>
    </location>
</feature>
<sequence length="513" mass="53100">MTPTGSTPPAEALPAEAPPGEPEPVGSRAAGAQRTEAQHTEAGPAEARPAEARTTETRPAAAPPGEPPHTGAPPPGSPEPGSPEPGDSDPGSPDPGSPAPSLRARASAARRRAAVLFRDGALGGLIGSTGLIGIAGAMMSTSSSLFLADEIGATPLMIGLFAAGRGLMDIVSGLTLGALSDRIGNRRLLLTLSVFLSAAGALTYMLVRDYYLLLGTGAILFGLGSACFSQLLAYTRDFAENRALNATFFNSLLRAITSLTWIIGPPIGFLLIATFGFGVLYFTAAMLYLSGGVLSLWLLPNLRTEDAGRRPPGRAFSGINSSTWLLMAAVVLLLAVNNAYQIDIALFVTRDLGFDAGFTGLLLGLAAALEVPTMMYLGSRADRFGKWRLVLSAAVCATLFFAVLPLVETKAMLLLMQVPNAFWTAIVLSIPVTILQDAMADRVGAASSLYTSSFHGGVLLGGATTGVVTQWLGFTKVFWVCALLTAVATLLIALGRNGGEESGRAALKRAAAG</sequence>
<proteinExistence type="inferred from homology"/>
<feature type="transmembrane region" description="Helical" evidence="10">
    <location>
        <begin position="151"/>
        <end position="176"/>
    </location>
</feature>
<dbReference type="SUPFAM" id="SSF103473">
    <property type="entry name" value="MFS general substrate transporter"/>
    <property type="match status" value="1"/>
</dbReference>
<comment type="caution">
    <text evidence="12">The sequence shown here is derived from an EMBL/GenBank/DDBJ whole genome shotgun (WGS) entry which is preliminary data.</text>
</comment>
<evidence type="ECO:0000259" key="11">
    <source>
        <dbReference type="PROSITE" id="PS50850"/>
    </source>
</evidence>
<evidence type="ECO:0000256" key="6">
    <source>
        <dbReference type="ARBA" id="ARBA00022692"/>
    </source>
</evidence>
<dbReference type="PANTHER" id="PTHR23535">
    <property type="entry name" value="SUGAR EFFLUX TRANSPORTER A-RELATED"/>
    <property type="match status" value="1"/>
</dbReference>
<keyword evidence="4" id="KW-1003">Cell membrane</keyword>
<feature type="transmembrane region" description="Helical" evidence="10">
    <location>
        <begin position="477"/>
        <end position="494"/>
    </location>
</feature>
<feature type="transmembrane region" description="Helical" evidence="10">
    <location>
        <begin position="319"/>
        <end position="336"/>
    </location>
</feature>
<comment type="similarity">
    <text evidence="2">Belongs to the major facilitator superfamily. Set transporter family.</text>
</comment>
<feature type="transmembrane region" description="Helical" evidence="10">
    <location>
        <begin position="120"/>
        <end position="139"/>
    </location>
</feature>
<dbReference type="Pfam" id="PF07690">
    <property type="entry name" value="MFS_1"/>
    <property type="match status" value="1"/>
</dbReference>
<evidence type="ECO:0000256" key="5">
    <source>
        <dbReference type="ARBA" id="ARBA00022597"/>
    </source>
</evidence>
<keyword evidence="7 10" id="KW-1133">Transmembrane helix</keyword>
<feature type="transmembrane region" description="Helical" evidence="10">
    <location>
        <begin position="389"/>
        <end position="407"/>
    </location>
</feature>
<organism evidence="12 13">
    <name type="scientific">Streptomyces lycii</name>
    <dbReference type="NCBI Taxonomy" id="2654337"/>
    <lineage>
        <taxon>Bacteria</taxon>
        <taxon>Bacillati</taxon>
        <taxon>Actinomycetota</taxon>
        <taxon>Actinomycetes</taxon>
        <taxon>Kitasatosporales</taxon>
        <taxon>Streptomycetaceae</taxon>
        <taxon>Streptomyces</taxon>
    </lineage>
</organism>
<feature type="transmembrane region" description="Helical" evidence="10">
    <location>
        <begin position="279"/>
        <end position="299"/>
    </location>
</feature>
<keyword evidence="6 10" id="KW-0812">Transmembrane</keyword>
<evidence type="ECO:0000256" key="1">
    <source>
        <dbReference type="ARBA" id="ARBA00004651"/>
    </source>
</evidence>
<feature type="transmembrane region" description="Helical" evidence="10">
    <location>
        <begin position="213"/>
        <end position="234"/>
    </location>
</feature>
<dbReference type="InterPro" id="IPR020846">
    <property type="entry name" value="MFS_dom"/>
</dbReference>
<dbReference type="InterPro" id="IPR011701">
    <property type="entry name" value="MFS"/>
</dbReference>
<keyword evidence="13" id="KW-1185">Reference proteome</keyword>
<dbReference type="PANTHER" id="PTHR23535:SF2">
    <property type="entry name" value="SUGAR EFFLUX TRANSPORTER A-RELATED"/>
    <property type="match status" value="1"/>
</dbReference>
<dbReference type="InterPro" id="IPR036259">
    <property type="entry name" value="MFS_trans_sf"/>
</dbReference>
<evidence type="ECO:0000256" key="10">
    <source>
        <dbReference type="SAM" id="Phobius"/>
    </source>
</evidence>
<evidence type="ECO:0000256" key="7">
    <source>
        <dbReference type="ARBA" id="ARBA00022989"/>
    </source>
</evidence>
<evidence type="ECO:0000256" key="3">
    <source>
        <dbReference type="ARBA" id="ARBA00022448"/>
    </source>
</evidence>
<comment type="subcellular location">
    <subcellularLocation>
        <location evidence="1">Cell membrane</location>
        <topology evidence="1">Multi-pass membrane protein</topology>
    </subcellularLocation>
</comment>
<evidence type="ECO:0000256" key="4">
    <source>
        <dbReference type="ARBA" id="ARBA00022475"/>
    </source>
</evidence>
<gene>
    <name evidence="12" type="ORF">GCU69_15245</name>
</gene>
<dbReference type="Proteomes" id="UP000621266">
    <property type="component" value="Unassembled WGS sequence"/>
</dbReference>
<feature type="transmembrane region" description="Helical" evidence="10">
    <location>
        <begin position="356"/>
        <end position="377"/>
    </location>
</feature>
<accession>A0ABQ7FKP9</accession>